<reference evidence="1 2" key="1">
    <citation type="submission" date="2010-08" db="EMBL/GenBank/DDBJ databases">
        <authorList>
            <person name="Weinstock G."/>
            <person name="Sodergren E."/>
            <person name="Clifton S."/>
            <person name="Fulton L."/>
            <person name="Fulton B."/>
            <person name="Courtney L."/>
            <person name="Fronick C."/>
            <person name="Harrison M."/>
            <person name="Strong C."/>
            <person name="Farmer C."/>
            <person name="Delahaunty K."/>
            <person name="Markovic C."/>
            <person name="Hall O."/>
            <person name="Minx P."/>
            <person name="Tomlinson C."/>
            <person name="Mitreva M."/>
            <person name="Hou S."/>
            <person name="Chen J."/>
            <person name="Wollam A."/>
            <person name="Pepin K.H."/>
            <person name="Johnson M."/>
            <person name="Bhonagiri V."/>
            <person name="Zhang X."/>
            <person name="Suruliraj S."/>
            <person name="Warren W."/>
            <person name="Chinwalla A."/>
            <person name="Mardis E.R."/>
            <person name="Wilson R.K."/>
        </authorList>
    </citation>
    <scope>NUCLEOTIDE SEQUENCE [LARGE SCALE GENOMIC DNA]</scope>
    <source>
        <strain evidence="1 2">F0359</strain>
    </source>
</reference>
<name>E2ZAS0_9FIRM</name>
<dbReference type="EMBL" id="AECS01000012">
    <property type="protein sequence ID" value="EFQ04602.1"/>
    <property type="molecule type" value="Genomic_DNA"/>
</dbReference>
<dbReference type="OrthoDB" id="1785868at2"/>
<keyword evidence="2" id="KW-1185">Reference proteome</keyword>
<sequence length="99" mass="11988">MQKFRHKPTEIIVQRFYNNNGEVDKFLTENNETYCREYEWRFGKVKGSPLLQIREHCPEGGVYRNIEVEHGDYIGRDEYGNITTYLQDEIEEFYNEVKE</sequence>
<gene>
    <name evidence="1" type="ORF">HMPREF9429_00538</name>
</gene>
<dbReference type="RefSeq" id="WP_006941392.1">
    <property type="nucleotide sequence ID" value="NZ_GL538186.1"/>
</dbReference>
<accession>E2ZAS0</accession>
<evidence type="ECO:0000313" key="2">
    <source>
        <dbReference type="Proteomes" id="UP000003195"/>
    </source>
</evidence>
<comment type="caution">
    <text evidence="1">The sequence shown here is derived from an EMBL/GenBank/DDBJ whole genome shotgun (WGS) entry which is preliminary data.</text>
</comment>
<dbReference type="AlphaFoldDB" id="E2ZAS0"/>
<protein>
    <submittedName>
        <fullName evidence="1">Uncharacterized protein</fullName>
    </submittedName>
</protein>
<dbReference type="Proteomes" id="UP000003195">
    <property type="component" value="Unassembled WGS sequence"/>
</dbReference>
<dbReference type="HOGENOM" id="CLU_2317008_0_0_9"/>
<organism evidence="1 2">
    <name type="scientific">Megasphaera micronuciformis F0359</name>
    <dbReference type="NCBI Taxonomy" id="706434"/>
    <lineage>
        <taxon>Bacteria</taxon>
        <taxon>Bacillati</taxon>
        <taxon>Bacillota</taxon>
        <taxon>Negativicutes</taxon>
        <taxon>Veillonellales</taxon>
        <taxon>Veillonellaceae</taxon>
        <taxon>Megasphaera</taxon>
    </lineage>
</organism>
<evidence type="ECO:0000313" key="1">
    <source>
        <dbReference type="EMBL" id="EFQ04602.1"/>
    </source>
</evidence>
<dbReference type="STRING" id="706434.HMPREF9429_00538"/>
<proteinExistence type="predicted"/>